<dbReference type="InterPro" id="IPR002913">
    <property type="entry name" value="START_lipid-bd_dom"/>
</dbReference>
<feature type="compositionally biased region" description="Polar residues" evidence="1">
    <location>
        <begin position="1"/>
        <end position="15"/>
    </location>
</feature>
<dbReference type="GO" id="GO:0005737">
    <property type="term" value="C:cytoplasm"/>
    <property type="evidence" value="ECO:0007669"/>
    <property type="project" value="UniProtKB-ARBA"/>
</dbReference>
<dbReference type="Proteomes" id="UP000553632">
    <property type="component" value="Unassembled WGS sequence"/>
</dbReference>
<dbReference type="SUPFAM" id="SSF55961">
    <property type="entry name" value="Bet v1-like"/>
    <property type="match status" value="4"/>
</dbReference>
<feature type="compositionally biased region" description="Low complexity" evidence="1">
    <location>
        <begin position="1123"/>
        <end position="1139"/>
    </location>
</feature>
<feature type="compositionally biased region" description="Basic and acidic residues" evidence="1">
    <location>
        <begin position="840"/>
        <end position="850"/>
    </location>
</feature>
<evidence type="ECO:0000256" key="1">
    <source>
        <dbReference type="SAM" id="MobiDB-lite"/>
    </source>
</evidence>
<feature type="compositionally biased region" description="Basic and acidic residues" evidence="1">
    <location>
        <begin position="816"/>
        <end position="825"/>
    </location>
</feature>
<feature type="compositionally biased region" description="Basic and acidic residues" evidence="1">
    <location>
        <begin position="530"/>
        <end position="541"/>
    </location>
</feature>
<feature type="domain" description="START" evidence="2">
    <location>
        <begin position="934"/>
        <end position="1063"/>
    </location>
</feature>
<feature type="region of interest" description="Disordered" evidence="1">
    <location>
        <begin position="530"/>
        <end position="585"/>
    </location>
</feature>
<dbReference type="PANTHER" id="PTHR19308:SF14">
    <property type="entry name" value="START DOMAIN-CONTAINING PROTEIN"/>
    <property type="match status" value="1"/>
</dbReference>
<dbReference type="AlphaFoldDB" id="A0A7J6R2G8"/>
<feature type="domain" description="START" evidence="2">
    <location>
        <begin position="372"/>
        <end position="501"/>
    </location>
</feature>
<dbReference type="PROSITE" id="PS50848">
    <property type="entry name" value="START"/>
    <property type="match status" value="4"/>
</dbReference>
<protein>
    <recommendedName>
        <fullName evidence="2">START domain-containing protein</fullName>
    </recommendedName>
</protein>
<feature type="region of interest" description="Disordered" evidence="1">
    <location>
        <begin position="270"/>
        <end position="304"/>
    </location>
</feature>
<feature type="region of interest" description="Disordered" evidence="1">
    <location>
        <begin position="808"/>
        <end position="866"/>
    </location>
</feature>
<evidence type="ECO:0000313" key="3">
    <source>
        <dbReference type="EMBL" id="KAF4714778.1"/>
    </source>
</evidence>
<keyword evidence="4" id="KW-1185">Reference proteome</keyword>
<evidence type="ECO:0000313" key="4">
    <source>
        <dbReference type="Proteomes" id="UP000553632"/>
    </source>
</evidence>
<evidence type="ECO:0000259" key="2">
    <source>
        <dbReference type="PROSITE" id="PS50848"/>
    </source>
</evidence>
<feature type="region of interest" description="Disordered" evidence="1">
    <location>
        <begin position="1092"/>
        <end position="1148"/>
    </location>
</feature>
<gene>
    <name evidence="3" type="ORF">FOZ63_025581</name>
</gene>
<reference evidence="3 4" key="1">
    <citation type="submission" date="2020-04" db="EMBL/GenBank/DDBJ databases">
        <title>Perkinsus olseni comparative genomics.</title>
        <authorList>
            <person name="Bogema D.R."/>
        </authorList>
    </citation>
    <scope>NUCLEOTIDE SEQUENCE [LARGE SCALE GENOMIC DNA]</scope>
    <source>
        <strain evidence="3 4">ATCC PRA-207</strain>
    </source>
</reference>
<feature type="domain" description="START" evidence="2">
    <location>
        <begin position="118"/>
        <end position="247"/>
    </location>
</feature>
<proteinExistence type="predicted"/>
<dbReference type="CDD" id="cd00177">
    <property type="entry name" value="START"/>
    <property type="match status" value="4"/>
</dbReference>
<feature type="compositionally biased region" description="Basic and acidic residues" evidence="1">
    <location>
        <begin position="280"/>
        <end position="291"/>
    </location>
</feature>
<dbReference type="EMBL" id="JABANO010028672">
    <property type="protein sequence ID" value="KAF4714778.1"/>
    <property type="molecule type" value="Genomic_DNA"/>
</dbReference>
<accession>A0A7J6R2G8</accession>
<dbReference type="Pfam" id="PF01852">
    <property type="entry name" value="START"/>
    <property type="match status" value="4"/>
</dbReference>
<comment type="caution">
    <text evidence="3">The sequence shown here is derived from an EMBL/GenBank/DDBJ whole genome shotgun (WGS) entry which is preliminary data.</text>
</comment>
<dbReference type="PANTHER" id="PTHR19308">
    <property type="entry name" value="PHOSPHATIDYLCHOLINE TRANSFER PROTEIN"/>
    <property type="match status" value="1"/>
</dbReference>
<dbReference type="InterPro" id="IPR051213">
    <property type="entry name" value="START_lipid_transfer"/>
</dbReference>
<sequence>MGCSFSKQEGLTAQPTHRPGHADKHSVKSAVTTADGTTKKSTTQVSRVYTESLSQVARDVAKDSQQAVLDFDKDSRFQTTGVTNGVTILNRPSSEGCSRAVAGKIVLPEGLGFTIDQVVGFLMNTEARSTWDTTLKRWRVIEKFEDAEPPVSICWAATRNLSGVLDDRDFVFAMMAEKLSPTRTVISYRSLDLVDYPEGKYDLSLVRGTIVNSGYIVESLDGVIFVSLFEQIDLGGSAPLFLADRELDGSLLKLAGLHAAIASHEVSVPPVKSKNTAESAKSDGKVPEPAERPSTQLVAEGEEASLSEEGQRMMKIGLSAQKALLAFESDKSFKSKGRSGPVELSVRPQNGGEMQVVCGKMNWGKKYTISQVMEFLDDLSNKVNWDDQLIEGKVLKSYSNDGERRVTLNWTSYKGEMGVAGRDFIYAGVSEKVSENKGVMTCRSVDLDEFPEHKFSAEACRGFIQNAGYVIEKVQSGDLMVSFYNQVDVRGSVPTWIVNKATMKQPMSLVPALASIKNYTFKPAPAKEVVESAKTEKKPLEENAGESQTCKATPEGASAKPKSDQKVPKEAEGVSPSVNAEPDETALSDEGQRMMKLGLDAQAALLAFENDKSFKSKGKSGPVELSVRPQNGSEMQVVCGKMNWGKKYTISQVMEFLGDLTNKVNWDDQLIEGKLLKSYLNDGKREVTLSWTSYKGEMGVAGRDFVYAAVNEKVSENKGVMTCRSVDLDEFPEHKFSAEACRGFIQNAGYVIEKVQSGDLMVSFYNQVDVRGSVPTWIVNKATMKQPMSLVPALASIKNYKFKPAPAKKVVQPAGTEKKPLKENASESQTSKATAGEASTKPKSDQKVPKSAEGAALSVNAEPDETALSDEGQRMMKLGLDAQAALLAFENDKSFKSKGKSGPVELSVRPQNGSEMQVVCGKMNWGKKYTISQVMEFLGDLTNKVNWDDQLIEGKLLKSYLNDGKREVTLSWTSYKGEMGVAGRDFVYAAVNEKVSENKGVMTCRSVDLDEFPEHKFSAEACRGFIQNAGYVIEKVQSGDLMVSFYNQVDVRGSVPTWIVNKATMKQPMSLVPALASIKNCKFKPAPVRKAAEPAKTEKVVPVEKPQTAQEPGAPEGPRSVVPAKPSSESAPELASPQAKMALDAGKAAQKALLGFEKDPAFQSQGR</sequence>
<feature type="compositionally biased region" description="Basic and acidic residues" evidence="1">
    <location>
        <begin position="561"/>
        <end position="572"/>
    </location>
</feature>
<dbReference type="InterPro" id="IPR023393">
    <property type="entry name" value="START-like_dom_sf"/>
</dbReference>
<dbReference type="GO" id="GO:0008289">
    <property type="term" value="F:lipid binding"/>
    <property type="evidence" value="ECO:0007669"/>
    <property type="project" value="InterPro"/>
</dbReference>
<feature type="region of interest" description="Disordered" evidence="1">
    <location>
        <begin position="1"/>
        <end position="44"/>
    </location>
</feature>
<feature type="domain" description="START" evidence="2">
    <location>
        <begin position="653"/>
        <end position="782"/>
    </location>
</feature>
<dbReference type="Gene3D" id="3.30.530.20">
    <property type="match status" value="4"/>
</dbReference>
<feature type="non-terminal residue" evidence="3">
    <location>
        <position position="1167"/>
    </location>
</feature>
<dbReference type="OMA" id="TCKATPE"/>
<organism evidence="3 4">
    <name type="scientific">Perkinsus olseni</name>
    <name type="common">Perkinsus atlanticus</name>
    <dbReference type="NCBI Taxonomy" id="32597"/>
    <lineage>
        <taxon>Eukaryota</taxon>
        <taxon>Sar</taxon>
        <taxon>Alveolata</taxon>
        <taxon>Perkinsozoa</taxon>
        <taxon>Perkinsea</taxon>
        <taxon>Perkinsida</taxon>
        <taxon>Perkinsidae</taxon>
        <taxon>Perkinsus</taxon>
    </lineage>
</organism>
<feature type="compositionally biased region" description="Basic and acidic residues" evidence="1">
    <location>
        <begin position="1092"/>
        <end position="1102"/>
    </location>
</feature>
<name>A0A7J6R2G8_PEROL</name>
<feature type="compositionally biased region" description="Low complexity" evidence="1">
    <location>
        <begin position="32"/>
        <end position="43"/>
    </location>
</feature>